<sequence>MIERAAQRMAERVVADAPEGWTRAVVAATIAPDRYSSAAYYVLPGDPPRTRIPSLTLSCIDEVAQAAGEDRGWETTNLEFECRPSGEYTVVAFSEAITALQESQRGFRIVMAPDYRPPQPGTAEEEGIAAPTGTPDSAQARFRAYLDERAAILGHSEQLPPPASSIALDEAERRLGRPLPGDLRALYAIADGDSHGDGSRPLHLFDYAWMSLEEVVRAHEMLYEFDRFNWGLGWDWPIYDTDPPDTVRRCSRHPAWLPFADGEDGNYLAVDMSPARNGRAGQIIAVGRDYGRGPVYVTDSVTSLLGHYLQLLERGDYEKEDDHITIPEPSHVLGPKEATVDTLADIPPTIQEITVTGAQEPVDLSPLAAVPRLHRLKLHRCATGDLAPLRALPVESACLSLEDADLGPLEGHRHLSVLKLATSGPIDIGPLRTLPHLRHLDLTQARVENLEVLADMPGLRWLALTARQWTALLDAGAVPPRLAAAHIAGTADEARAWAQRLGLDTSDAVRVTGSLGAEDR</sequence>
<comment type="caution">
    <text evidence="2">The sequence shown here is derived from an EMBL/GenBank/DDBJ whole genome shotgun (WGS) entry which is preliminary data.</text>
</comment>
<dbReference type="InterPro" id="IPR037883">
    <property type="entry name" value="Knr4/Smi1-like_sf"/>
</dbReference>
<dbReference type="SUPFAM" id="SSF52058">
    <property type="entry name" value="L domain-like"/>
    <property type="match status" value="1"/>
</dbReference>
<dbReference type="InterPro" id="IPR018958">
    <property type="entry name" value="Knr4/Smi1-like_dom"/>
</dbReference>
<organism evidence="2 3">
    <name type="scientific">Streptomonospora algeriensis</name>
    <dbReference type="NCBI Taxonomy" id="995084"/>
    <lineage>
        <taxon>Bacteria</taxon>
        <taxon>Bacillati</taxon>
        <taxon>Actinomycetota</taxon>
        <taxon>Actinomycetes</taxon>
        <taxon>Streptosporangiales</taxon>
        <taxon>Nocardiopsidaceae</taxon>
        <taxon>Streptomonospora</taxon>
    </lineage>
</organism>
<evidence type="ECO:0000313" key="3">
    <source>
        <dbReference type="Proteomes" id="UP001596956"/>
    </source>
</evidence>
<dbReference type="InterPro" id="IPR032675">
    <property type="entry name" value="LRR_dom_sf"/>
</dbReference>
<dbReference type="PANTHER" id="PTHR47432">
    <property type="entry name" value="CELL WALL ASSEMBLY REGULATOR SMI1"/>
    <property type="match status" value="1"/>
</dbReference>
<dbReference type="PANTHER" id="PTHR47432:SF1">
    <property type="entry name" value="CELL WALL ASSEMBLY REGULATOR SMI1"/>
    <property type="match status" value="1"/>
</dbReference>
<dbReference type="SUPFAM" id="SSF160631">
    <property type="entry name" value="SMI1/KNR4-like"/>
    <property type="match status" value="1"/>
</dbReference>
<dbReference type="EMBL" id="JBHTHR010000002">
    <property type="protein sequence ID" value="MFD0799749.1"/>
    <property type="molecule type" value="Genomic_DNA"/>
</dbReference>
<keyword evidence="3" id="KW-1185">Reference proteome</keyword>
<proteinExistence type="predicted"/>
<accession>A0ABW3B9K9</accession>
<dbReference type="InterPro" id="IPR051873">
    <property type="entry name" value="KNR4/SMI1_regulator"/>
</dbReference>
<reference evidence="3" key="1">
    <citation type="journal article" date="2019" name="Int. J. Syst. Evol. Microbiol.">
        <title>The Global Catalogue of Microorganisms (GCM) 10K type strain sequencing project: providing services to taxonomists for standard genome sequencing and annotation.</title>
        <authorList>
            <consortium name="The Broad Institute Genomics Platform"/>
            <consortium name="The Broad Institute Genome Sequencing Center for Infectious Disease"/>
            <person name="Wu L."/>
            <person name="Ma J."/>
        </authorList>
    </citation>
    <scope>NUCLEOTIDE SEQUENCE [LARGE SCALE GENOMIC DNA]</scope>
    <source>
        <strain evidence="3">CCUG 63369</strain>
    </source>
</reference>
<evidence type="ECO:0000259" key="1">
    <source>
        <dbReference type="SMART" id="SM00860"/>
    </source>
</evidence>
<dbReference type="SMART" id="SM00860">
    <property type="entry name" value="SMI1_KNR4"/>
    <property type="match status" value="1"/>
</dbReference>
<evidence type="ECO:0000313" key="2">
    <source>
        <dbReference type="EMBL" id="MFD0799749.1"/>
    </source>
</evidence>
<gene>
    <name evidence="2" type="ORF">ACFQZU_00220</name>
</gene>
<dbReference type="Proteomes" id="UP001596956">
    <property type="component" value="Unassembled WGS sequence"/>
</dbReference>
<feature type="domain" description="Knr4/Smi1-like" evidence="1">
    <location>
        <begin position="162"/>
        <end position="311"/>
    </location>
</feature>
<name>A0ABW3B9K9_9ACTN</name>
<dbReference type="Pfam" id="PF09346">
    <property type="entry name" value="SMI1_KNR4"/>
    <property type="match status" value="1"/>
</dbReference>
<protein>
    <submittedName>
        <fullName evidence="2">SMI1/KNR4 family protein</fullName>
    </submittedName>
</protein>
<dbReference type="Gene3D" id="3.80.10.10">
    <property type="entry name" value="Ribonuclease Inhibitor"/>
    <property type="match status" value="1"/>
</dbReference>